<organism evidence="3">
    <name type="scientific">Lethocerus distinctifemur</name>
    <dbReference type="NCBI Taxonomy" id="280095"/>
    <lineage>
        <taxon>Eukaryota</taxon>
        <taxon>Metazoa</taxon>
        <taxon>Ecdysozoa</taxon>
        <taxon>Arthropoda</taxon>
        <taxon>Hexapoda</taxon>
        <taxon>Insecta</taxon>
        <taxon>Pterygota</taxon>
        <taxon>Neoptera</taxon>
        <taxon>Paraneoptera</taxon>
        <taxon>Hemiptera</taxon>
        <taxon>Heteroptera</taxon>
        <taxon>Panheteroptera</taxon>
        <taxon>Nepomorpha</taxon>
        <taxon>Belostomatidae</taxon>
        <taxon>Lethocerinae</taxon>
        <taxon>Lethocerus</taxon>
    </lineage>
</organism>
<proteinExistence type="evidence at transcript level"/>
<keyword evidence="1" id="KW-0732">Signal</keyword>
<feature type="chain" id="PRO_5014739335" evidence="1">
    <location>
        <begin position="18"/>
        <end position="232"/>
    </location>
</feature>
<evidence type="ECO:0000313" key="3">
    <source>
        <dbReference type="EMBL" id="ATU82476.1"/>
    </source>
</evidence>
<feature type="domain" description="DUF4773" evidence="2">
    <location>
        <begin position="75"/>
        <end position="194"/>
    </location>
</feature>
<dbReference type="Pfam" id="PF15998">
    <property type="entry name" value="DUF4773"/>
    <property type="match status" value="1"/>
</dbReference>
<evidence type="ECO:0000256" key="1">
    <source>
        <dbReference type="SAM" id="SignalP"/>
    </source>
</evidence>
<evidence type="ECO:0000259" key="2">
    <source>
        <dbReference type="Pfam" id="PF15998"/>
    </source>
</evidence>
<dbReference type="InterPro" id="IPR031941">
    <property type="entry name" value="DUF4773"/>
</dbReference>
<sequence length="232" mass="27104">MAKILCLLFVCFAAALADSYVDYSTSELDEDMIRSLDIDIRRAKEEMSTIQDMTSDDEAPRTNFFNNMKDKIRDKCKCDTHKECACCVDKNIKIPIVGTYKFQICSTISIEPENKLLKFKIHLGPLNLMQKKVSYVKVEEVCKKIEKFKRVEFCMKMNVEESEEKGLTGCLSIQVNILKIFNKPFYLPCVNFKNERLTMDQTMDDYKDDGVRVNLKALWKRVKNLRKKEKKE</sequence>
<reference evidence="3" key="1">
    <citation type="journal article" date="2018" name="Cell. Mol. Life Sci.">
        <title>Giant fish-killing water bug reveals ancient and dynamic venom evolution in Heteroptera.</title>
        <authorList>
            <person name="Walker A.A."/>
            <person name="Hernandez-Vargas M.J."/>
            <person name="Corzo G."/>
            <person name="Fry B.G."/>
            <person name="King G.F."/>
        </authorList>
    </citation>
    <scope>NUCLEOTIDE SEQUENCE</scope>
</reference>
<accession>A0A2K8JNM0</accession>
<dbReference type="EMBL" id="MF683335">
    <property type="protein sequence ID" value="ATU82476.1"/>
    <property type="molecule type" value="mRNA"/>
</dbReference>
<dbReference type="AlphaFoldDB" id="A0A2K8JNM0"/>
<feature type="signal peptide" evidence="1">
    <location>
        <begin position="1"/>
        <end position="17"/>
    </location>
</feature>
<name>A0A2K8JNM0_9HEMI</name>
<protein>
    <submittedName>
        <fullName evidence="3">Venom protein family 2 protein 4</fullName>
    </submittedName>
</protein>